<proteinExistence type="predicted"/>
<evidence type="ECO:0000313" key="2">
    <source>
        <dbReference type="Proteomes" id="UP001501725"/>
    </source>
</evidence>
<dbReference type="EMBL" id="BAABGY010000018">
    <property type="protein sequence ID" value="GAA4343884.1"/>
    <property type="molecule type" value="Genomic_DNA"/>
</dbReference>
<dbReference type="Proteomes" id="UP001501725">
    <property type="component" value="Unassembled WGS sequence"/>
</dbReference>
<organism evidence="1 2">
    <name type="scientific">Flaviaesturariibacter amylovorans</name>
    <dbReference type="NCBI Taxonomy" id="1084520"/>
    <lineage>
        <taxon>Bacteria</taxon>
        <taxon>Pseudomonadati</taxon>
        <taxon>Bacteroidota</taxon>
        <taxon>Chitinophagia</taxon>
        <taxon>Chitinophagales</taxon>
        <taxon>Chitinophagaceae</taxon>
        <taxon>Flaviaestuariibacter</taxon>
    </lineage>
</organism>
<dbReference type="RefSeq" id="WP_345258210.1">
    <property type="nucleotide sequence ID" value="NZ_BAABGY010000018.1"/>
</dbReference>
<gene>
    <name evidence="1" type="ORF">GCM10023184_44530</name>
</gene>
<comment type="caution">
    <text evidence="1">The sequence shown here is derived from an EMBL/GenBank/DDBJ whole genome shotgun (WGS) entry which is preliminary data.</text>
</comment>
<reference evidence="2" key="1">
    <citation type="journal article" date="2019" name="Int. J. Syst. Evol. Microbiol.">
        <title>The Global Catalogue of Microorganisms (GCM) 10K type strain sequencing project: providing services to taxonomists for standard genome sequencing and annotation.</title>
        <authorList>
            <consortium name="The Broad Institute Genomics Platform"/>
            <consortium name="The Broad Institute Genome Sequencing Center for Infectious Disease"/>
            <person name="Wu L."/>
            <person name="Ma J."/>
        </authorList>
    </citation>
    <scope>NUCLEOTIDE SEQUENCE [LARGE SCALE GENOMIC DNA]</scope>
    <source>
        <strain evidence="2">JCM 17919</strain>
    </source>
</reference>
<accession>A0ABP8HT43</accession>
<sequence length="49" mass="5216">MNVIVQPAGKLEEFFVTMASLPGEPTKGQVARIFAENGMEVVGPALLID</sequence>
<protein>
    <submittedName>
        <fullName evidence="1">Uncharacterized protein</fullName>
    </submittedName>
</protein>
<keyword evidence="2" id="KW-1185">Reference proteome</keyword>
<evidence type="ECO:0000313" key="1">
    <source>
        <dbReference type="EMBL" id="GAA4343884.1"/>
    </source>
</evidence>
<name>A0ABP8HT43_9BACT</name>